<name>A0A1W2CXN0_9SPHI</name>
<gene>
    <name evidence="1" type="ORF">SAMN04488524_3350</name>
</gene>
<reference evidence="2" key="1">
    <citation type="submission" date="2017-04" db="EMBL/GenBank/DDBJ databases">
        <authorList>
            <person name="Varghese N."/>
            <person name="Submissions S."/>
        </authorList>
    </citation>
    <scope>NUCLEOTIDE SEQUENCE [LARGE SCALE GENOMIC DNA]</scope>
    <source>
        <strain evidence="2">DSM 12126</strain>
    </source>
</reference>
<dbReference type="SUPFAM" id="SSF55729">
    <property type="entry name" value="Acyl-CoA N-acyltransferases (Nat)"/>
    <property type="match status" value="1"/>
</dbReference>
<keyword evidence="2" id="KW-1185">Reference proteome</keyword>
<organism evidence="1 2">
    <name type="scientific">Pedobacter africanus</name>
    <dbReference type="NCBI Taxonomy" id="151894"/>
    <lineage>
        <taxon>Bacteria</taxon>
        <taxon>Pseudomonadati</taxon>
        <taxon>Bacteroidota</taxon>
        <taxon>Sphingobacteriia</taxon>
        <taxon>Sphingobacteriales</taxon>
        <taxon>Sphingobacteriaceae</taxon>
        <taxon>Pedobacter</taxon>
    </lineage>
</organism>
<dbReference type="STRING" id="151894.SAMN04488524_3350"/>
<evidence type="ECO:0000313" key="2">
    <source>
        <dbReference type="Proteomes" id="UP000192756"/>
    </source>
</evidence>
<evidence type="ECO:0000313" key="1">
    <source>
        <dbReference type="EMBL" id="SMC89662.1"/>
    </source>
</evidence>
<accession>A0A1W2CXN0</accession>
<dbReference type="Proteomes" id="UP000192756">
    <property type="component" value="Unassembled WGS sequence"/>
</dbReference>
<dbReference type="RefSeq" id="WP_084240137.1">
    <property type="nucleotide sequence ID" value="NZ_FWXT01000002.1"/>
</dbReference>
<dbReference type="InterPro" id="IPR016181">
    <property type="entry name" value="Acyl_CoA_acyltransferase"/>
</dbReference>
<dbReference type="EMBL" id="FWXT01000002">
    <property type="protein sequence ID" value="SMC89662.1"/>
    <property type="molecule type" value="Genomic_DNA"/>
</dbReference>
<protein>
    <recommendedName>
        <fullName evidence="3">N-acetyltransferase domain-containing protein</fullName>
    </recommendedName>
</protein>
<proteinExistence type="predicted"/>
<dbReference type="AlphaFoldDB" id="A0A1W2CXN0"/>
<evidence type="ECO:0008006" key="3">
    <source>
        <dbReference type="Google" id="ProtNLM"/>
    </source>
</evidence>
<dbReference type="OrthoDB" id="798321at2"/>
<sequence>MLTTPKGIIVGRDTHFVIDTPGNIAAVYKRQMLDLVDLGGQVKRERAEPGIENAQLIGLTVYQARVIATCCLKNPLYDYKQQVFKKAQATRSPDLYNVELGYITTHPDFEGGKHCQQLLKEFFLKISHLNMFATTRKPAMKHILEKYGFYQLGARYGDQFDLELMLYEGAFG</sequence>